<sequence length="61" mass="6962">MNLKVSEDIAGYGILKGNSPINFSELFQLSSAFFDHRKEKKPSSIMLDEHWIAFELCHSTC</sequence>
<reference evidence="1 2" key="1">
    <citation type="submission" date="2021-06" db="EMBL/GenBank/DDBJ databases">
        <authorList>
            <person name="Kallberg Y."/>
            <person name="Tangrot J."/>
            <person name="Rosling A."/>
        </authorList>
    </citation>
    <scope>NUCLEOTIDE SEQUENCE [LARGE SCALE GENOMIC DNA]</scope>
    <source>
        <strain evidence="1 2">120-4 pot B 10/14</strain>
    </source>
</reference>
<organism evidence="1 2">
    <name type="scientific">Gigaspora margarita</name>
    <dbReference type="NCBI Taxonomy" id="4874"/>
    <lineage>
        <taxon>Eukaryota</taxon>
        <taxon>Fungi</taxon>
        <taxon>Fungi incertae sedis</taxon>
        <taxon>Mucoromycota</taxon>
        <taxon>Glomeromycotina</taxon>
        <taxon>Glomeromycetes</taxon>
        <taxon>Diversisporales</taxon>
        <taxon>Gigasporaceae</taxon>
        <taxon>Gigaspora</taxon>
    </lineage>
</organism>
<name>A0ABN7V224_GIGMA</name>
<keyword evidence="2" id="KW-1185">Reference proteome</keyword>
<protein>
    <submittedName>
        <fullName evidence="1">20981_t:CDS:1</fullName>
    </submittedName>
</protein>
<dbReference type="EMBL" id="CAJVQB010008139">
    <property type="protein sequence ID" value="CAG8714547.1"/>
    <property type="molecule type" value="Genomic_DNA"/>
</dbReference>
<dbReference type="Proteomes" id="UP000789901">
    <property type="component" value="Unassembled WGS sequence"/>
</dbReference>
<proteinExistence type="predicted"/>
<evidence type="ECO:0000313" key="1">
    <source>
        <dbReference type="EMBL" id="CAG8714547.1"/>
    </source>
</evidence>
<comment type="caution">
    <text evidence="1">The sequence shown here is derived from an EMBL/GenBank/DDBJ whole genome shotgun (WGS) entry which is preliminary data.</text>
</comment>
<accession>A0ABN7V224</accession>
<evidence type="ECO:0000313" key="2">
    <source>
        <dbReference type="Proteomes" id="UP000789901"/>
    </source>
</evidence>
<gene>
    <name evidence="1" type="ORF">GMARGA_LOCUS13003</name>
</gene>